<dbReference type="PROSITE" id="PS51721">
    <property type="entry name" value="G_CP"/>
    <property type="match status" value="1"/>
</dbReference>
<feature type="binding site" description="axial binding residue" evidence="21">
    <location>
        <position position="436"/>
    </location>
    <ligand>
        <name>heme</name>
        <dbReference type="ChEBI" id="CHEBI:30413"/>
    </ligand>
    <ligandPart>
        <name>Fe</name>
        <dbReference type="ChEBI" id="CHEBI:18248"/>
    </ligandPart>
</feature>
<feature type="transmembrane region" description="Helical" evidence="22">
    <location>
        <begin position="6"/>
        <end position="31"/>
    </location>
</feature>
<dbReference type="GO" id="GO:0009686">
    <property type="term" value="P:gibberellin biosynthetic process"/>
    <property type="evidence" value="ECO:0007669"/>
    <property type="project" value="UniProtKB-ARBA"/>
</dbReference>
<dbReference type="GO" id="GO:0016020">
    <property type="term" value="C:membrane"/>
    <property type="evidence" value="ECO:0007669"/>
    <property type="project" value="UniProtKB-SubCell"/>
</dbReference>
<evidence type="ECO:0000256" key="15">
    <source>
        <dbReference type="ARBA" id="ARBA00023033"/>
    </source>
</evidence>
<dbReference type="SUPFAM" id="SSF48264">
    <property type="entry name" value="Cytochrome P450"/>
    <property type="match status" value="1"/>
</dbReference>
<sequence>MELGFIWTVLVVIFGGVVALRWLLGSVNWWFYETKLGDKRFSLPPGDLGWPFIGNMWSFLRAFKSSNPDSFIANFVTRFGNTGIYKAFMFGNPSIIVTVPEACRRVLTDDEYFKPGWPSSTLKLIGRKSFIGISYEEHKRLRRLTAAPVNGHEALSMYMRYIEEIVTSALDKWAGMGQIEFLTELRKLTFRIIMYIFLSSESEQVMEALEREYTTLNYGVRAMAINLPGFAYHKALKARKNLVAIFQSIVNERREKREKQPPRSKKDMMDALLEVEDENGRRLNDEEIIDVLVMYLNAGHESSGHITMWATLFLQQHPEFFQRAKAEQEAIVKNRPPTQKGLTLKEVRQMEYLSKVVDESLRLLTFSFVVFREAKADVQMSGYTIPKGWKVLVWFRSIHLDPEIYPNPKEFNPSRWDGLTPKAGTFLPFGAGSRMCPGNDLAKLEITIFLHYFLLNYELERVNPRCPPMAGTASFVRKVGTAVRKVAGNKGSTWNTPHMAAASRAIVERIPLVDLVVEVRDARIPLSSEYEHLRNFPSSFRRIIVLNKMDLANRSQMKEWMMYFEQQNCISYGVNSHNKDNIKEFLNFLQARVRELKKAGHSNYTTTIMLVGIPNVGKSALANSLHQIGRISAAEKGKLKHASVSAQPGETKDISSFKIASHPNIYVLDTPGILPPEILDIEVCSKLALTGAISDCFIGETELARYFLAVLNLTVGLKAECSGALNSAGCELDKRQKRKYPTDHTQDFIVQDVRRTLFEVASSFGGNLEDENDLAWLIEAQLSTLQKALHVTMASVDDTHNKVATKLLNLYRTGRLGHYTLDRVPWNA</sequence>
<comment type="cofactor">
    <cofactor evidence="1 21">
        <name>heme</name>
        <dbReference type="ChEBI" id="CHEBI:30413"/>
    </cofactor>
</comment>
<keyword evidence="9" id="KW-0547">Nucleotide-binding</keyword>
<evidence type="ECO:0000313" key="25">
    <source>
        <dbReference type="Proteomes" id="UP000325577"/>
    </source>
</evidence>
<dbReference type="GO" id="GO:0020037">
    <property type="term" value="F:heme binding"/>
    <property type="evidence" value="ECO:0007669"/>
    <property type="project" value="InterPro"/>
</dbReference>
<dbReference type="InterPro" id="IPR006073">
    <property type="entry name" value="GTP-bd"/>
</dbReference>
<dbReference type="PROSITE" id="PS00086">
    <property type="entry name" value="CYTOCHROME_P450"/>
    <property type="match status" value="1"/>
</dbReference>
<comment type="pathway">
    <text evidence="4">Hormone biosynthesis.</text>
</comment>
<dbReference type="InterPro" id="IPR017972">
    <property type="entry name" value="Cyt_P450_CS"/>
</dbReference>
<dbReference type="PANTHER" id="PTHR24286">
    <property type="entry name" value="CYTOCHROME P450 26"/>
    <property type="match status" value="1"/>
</dbReference>
<organism evidence="24 25">
    <name type="scientific">Nyssa sinensis</name>
    <dbReference type="NCBI Taxonomy" id="561372"/>
    <lineage>
        <taxon>Eukaryota</taxon>
        <taxon>Viridiplantae</taxon>
        <taxon>Streptophyta</taxon>
        <taxon>Embryophyta</taxon>
        <taxon>Tracheophyta</taxon>
        <taxon>Spermatophyta</taxon>
        <taxon>Magnoliopsida</taxon>
        <taxon>eudicotyledons</taxon>
        <taxon>Gunneridae</taxon>
        <taxon>Pentapetalae</taxon>
        <taxon>asterids</taxon>
        <taxon>Cornales</taxon>
        <taxon>Nyssaceae</taxon>
        <taxon>Nyssa</taxon>
    </lineage>
</organism>
<keyword evidence="8 21" id="KW-0479">Metal-binding</keyword>
<comment type="function">
    <text evidence="20">Catalyzes three successive oxidations of ent-kaurenoic acid giving gibberellin 12 (GA12), a key step in gibberellins (GAs) biosynthesis. GAs, which are involved many processes, including stem elongation, play a central role in plant development.</text>
</comment>
<dbReference type="InterPro" id="IPR030378">
    <property type="entry name" value="G_CP_dom"/>
</dbReference>
<dbReference type="PRINTS" id="PR00385">
    <property type="entry name" value="P450"/>
</dbReference>
<dbReference type="AlphaFoldDB" id="A0A5J4ZT80"/>
<keyword evidence="11" id="KW-0809">Transit peptide</keyword>
<evidence type="ECO:0000256" key="8">
    <source>
        <dbReference type="ARBA" id="ARBA00022723"/>
    </source>
</evidence>
<dbReference type="GO" id="GO:0005739">
    <property type="term" value="C:mitochondrion"/>
    <property type="evidence" value="ECO:0007669"/>
    <property type="project" value="UniProtKB-SubCell"/>
</dbReference>
<dbReference type="Proteomes" id="UP000325577">
    <property type="component" value="Linkage Group LG6"/>
</dbReference>
<comment type="pathway">
    <text evidence="19">Plant hormone biosynthesis; gibberellin biosynthesis.</text>
</comment>
<dbReference type="Gene3D" id="1.10.630.10">
    <property type="entry name" value="Cytochrome P450"/>
    <property type="match status" value="1"/>
</dbReference>
<keyword evidence="6 21" id="KW-0349">Heme</keyword>
<dbReference type="FunFam" id="3.40.50.300:FF:001008">
    <property type="entry name" value="Mitochondrial GTPase 1"/>
    <property type="match status" value="1"/>
</dbReference>
<keyword evidence="16" id="KW-0496">Mitochondrion</keyword>
<dbReference type="Pfam" id="PF00067">
    <property type="entry name" value="p450"/>
    <property type="match status" value="1"/>
</dbReference>
<dbReference type="PRINTS" id="PR00463">
    <property type="entry name" value="EP450I"/>
</dbReference>
<evidence type="ECO:0000256" key="3">
    <source>
        <dbReference type="ARBA" id="ARBA00004173"/>
    </source>
</evidence>
<evidence type="ECO:0000259" key="23">
    <source>
        <dbReference type="PROSITE" id="PS51721"/>
    </source>
</evidence>
<dbReference type="PANTHER" id="PTHR24286:SF356">
    <property type="entry name" value="ENT-KAURENOIC ACID OXIDASE 2"/>
    <property type="match status" value="1"/>
</dbReference>
<evidence type="ECO:0000256" key="14">
    <source>
        <dbReference type="ARBA" id="ARBA00023004"/>
    </source>
</evidence>
<proteinExistence type="inferred from homology"/>
<evidence type="ECO:0000256" key="20">
    <source>
        <dbReference type="ARBA" id="ARBA00059142"/>
    </source>
</evidence>
<feature type="domain" description="CP-type G" evidence="23">
    <location>
        <begin position="504"/>
        <end position="676"/>
    </location>
</feature>
<accession>A0A5J4ZT80</accession>
<keyword evidence="25" id="KW-1185">Reference proteome</keyword>
<protein>
    <recommendedName>
        <fullName evidence="23">CP-type G domain-containing protein</fullName>
    </recommendedName>
</protein>
<dbReference type="GO" id="GO:0005783">
    <property type="term" value="C:endoplasmic reticulum"/>
    <property type="evidence" value="ECO:0007669"/>
    <property type="project" value="TreeGrafter"/>
</dbReference>
<keyword evidence="13" id="KW-0560">Oxidoreductase</keyword>
<dbReference type="InterPro" id="IPR001128">
    <property type="entry name" value="Cyt_P450"/>
</dbReference>
<evidence type="ECO:0000256" key="1">
    <source>
        <dbReference type="ARBA" id="ARBA00001971"/>
    </source>
</evidence>
<dbReference type="GO" id="GO:0005525">
    <property type="term" value="F:GTP binding"/>
    <property type="evidence" value="ECO:0007669"/>
    <property type="project" value="UniProtKB-KW"/>
</dbReference>
<keyword evidence="17" id="KW-0342">GTP-binding</keyword>
<dbReference type="Gene3D" id="3.40.50.300">
    <property type="entry name" value="P-loop containing nucleotide triphosphate hydrolases"/>
    <property type="match status" value="1"/>
</dbReference>
<evidence type="ECO:0000256" key="12">
    <source>
        <dbReference type="ARBA" id="ARBA00022989"/>
    </source>
</evidence>
<evidence type="ECO:0000256" key="19">
    <source>
        <dbReference type="ARBA" id="ARBA00037909"/>
    </source>
</evidence>
<dbReference type="InterPro" id="IPR002401">
    <property type="entry name" value="Cyt_P450_E_grp-I"/>
</dbReference>
<reference evidence="24 25" key="1">
    <citation type="submission" date="2019-09" db="EMBL/GenBank/DDBJ databases">
        <title>A chromosome-level genome assembly of the Chinese tupelo Nyssa sinensis.</title>
        <authorList>
            <person name="Yang X."/>
            <person name="Kang M."/>
            <person name="Yang Y."/>
            <person name="Xiong H."/>
            <person name="Wang M."/>
            <person name="Zhang Z."/>
            <person name="Wang Z."/>
            <person name="Wu H."/>
            <person name="Ma T."/>
            <person name="Liu J."/>
            <person name="Xi Z."/>
        </authorList>
    </citation>
    <scope>NUCLEOTIDE SEQUENCE [LARGE SCALE GENOMIC DNA]</scope>
    <source>
        <strain evidence="24">J267</strain>
        <tissue evidence="24">Leaf</tissue>
    </source>
</reference>
<comment type="subcellular location">
    <subcellularLocation>
        <location evidence="2">Membrane</location>
        <topology evidence="2">Single-pass membrane protein</topology>
    </subcellularLocation>
    <subcellularLocation>
        <location evidence="3">Mitochondrion</location>
    </subcellularLocation>
</comment>
<keyword evidence="18 22" id="KW-0472">Membrane</keyword>
<evidence type="ECO:0000256" key="10">
    <source>
        <dbReference type="ARBA" id="ARBA00022801"/>
    </source>
</evidence>
<dbReference type="CDD" id="cd11043">
    <property type="entry name" value="CYP90-like"/>
    <property type="match status" value="1"/>
</dbReference>
<keyword evidence="15" id="KW-0503">Monooxygenase</keyword>
<evidence type="ECO:0000256" key="21">
    <source>
        <dbReference type="PIRSR" id="PIRSR602401-1"/>
    </source>
</evidence>
<keyword evidence="7 22" id="KW-0812">Transmembrane</keyword>
<evidence type="ECO:0000313" key="24">
    <source>
        <dbReference type="EMBL" id="KAA8520367.1"/>
    </source>
</evidence>
<dbReference type="OrthoDB" id="269151at2759"/>
<keyword evidence="10" id="KW-0378">Hydrolase</keyword>
<evidence type="ECO:0000256" key="7">
    <source>
        <dbReference type="ARBA" id="ARBA00022692"/>
    </source>
</evidence>
<evidence type="ECO:0000256" key="5">
    <source>
        <dbReference type="ARBA" id="ARBA00010617"/>
    </source>
</evidence>
<evidence type="ECO:0000256" key="2">
    <source>
        <dbReference type="ARBA" id="ARBA00004167"/>
    </source>
</evidence>
<dbReference type="CDD" id="cd01856">
    <property type="entry name" value="YlqF"/>
    <property type="match status" value="1"/>
</dbReference>
<evidence type="ECO:0000256" key="13">
    <source>
        <dbReference type="ARBA" id="ARBA00023002"/>
    </source>
</evidence>
<dbReference type="GO" id="GO:0016125">
    <property type="term" value="P:sterol metabolic process"/>
    <property type="evidence" value="ECO:0007669"/>
    <property type="project" value="TreeGrafter"/>
</dbReference>
<evidence type="ECO:0000256" key="16">
    <source>
        <dbReference type="ARBA" id="ARBA00023128"/>
    </source>
</evidence>
<keyword evidence="14 21" id="KW-0408">Iron</keyword>
<dbReference type="SUPFAM" id="SSF52540">
    <property type="entry name" value="P-loop containing nucleoside triphosphate hydrolases"/>
    <property type="match status" value="1"/>
</dbReference>
<dbReference type="GO" id="GO:0016787">
    <property type="term" value="F:hydrolase activity"/>
    <property type="evidence" value="ECO:0007669"/>
    <property type="project" value="UniProtKB-KW"/>
</dbReference>
<name>A0A5J4ZT80_9ASTE</name>
<evidence type="ECO:0000256" key="18">
    <source>
        <dbReference type="ARBA" id="ARBA00023136"/>
    </source>
</evidence>
<dbReference type="GO" id="GO:0010268">
    <property type="term" value="P:brassinosteroid homeostasis"/>
    <property type="evidence" value="ECO:0007669"/>
    <property type="project" value="TreeGrafter"/>
</dbReference>
<dbReference type="GO" id="GO:0051777">
    <property type="term" value="F:ent-kaurenoic acid monooxygenase activity"/>
    <property type="evidence" value="ECO:0007669"/>
    <property type="project" value="TreeGrafter"/>
</dbReference>
<dbReference type="Pfam" id="PF01926">
    <property type="entry name" value="MMR_HSR1"/>
    <property type="match status" value="1"/>
</dbReference>
<evidence type="ECO:0000256" key="11">
    <source>
        <dbReference type="ARBA" id="ARBA00022946"/>
    </source>
</evidence>
<dbReference type="InterPro" id="IPR036396">
    <property type="entry name" value="Cyt_P450_sf"/>
</dbReference>
<dbReference type="EMBL" id="CM018049">
    <property type="protein sequence ID" value="KAA8520367.1"/>
    <property type="molecule type" value="Genomic_DNA"/>
</dbReference>
<dbReference type="InterPro" id="IPR027417">
    <property type="entry name" value="P-loop_NTPase"/>
</dbReference>
<dbReference type="GO" id="GO:0016132">
    <property type="term" value="P:brassinosteroid biosynthetic process"/>
    <property type="evidence" value="ECO:0007669"/>
    <property type="project" value="TreeGrafter"/>
</dbReference>
<evidence type="ECO:0000256" key="22">
    <source>
        <dbReference type="SAM" id="Phobius"/>
    </source>
</evidence>
<evidence type="ECO:0000256" key="4">
    <source>
        <dbReference type="ARBA" id="ARBA00004972"/>
    </source>
</evidence>
<evidence type="ECO:0000256" key="17">
    <source>
        <dbReference type="ARBA" id="ARBA00023134"/>
    </source>
</evidence>
<dbReference type="GO" id="GO:0005506">
    <property type="term" value="F:iron ion binding"/>
    <property type="evidence" value="ECO:0007669"/>
    <property type="project" value="InterPro"/>
</dbReference>
<evidence type="ECO:0000256" key="9">
    <source>
        <dbReference type="ARBA" id="ARBA00022741"/>
    </source>
</evidence>
<gene>
    <name evidence="24" type="ORF">F0562_014623</name>
</gene>
<dbReference type="FunFam" id="1.10.630.10:FF:000052">
    <property type="entry name" value="Ent-kaurenoic acid oxidase"/>
    <property type="match status" value="1"/>
</dbReference>
<keyword evidence="12 22" id="KW-1133">Transmembrane helix</keyword>
<evidence type="ECO:0000256" key="6">
    <source>
        <dbReference type="ARBA" id="ARBA00022617"/>
    </source>
</evidence>
<comment type="similarity">
    <text evidence="5">Belongs to the cytochrome P450 family.</text>
</comment>